<sequence length="401" mass="42574">MAWPARPLPNMRFSLAGGWMGNRSKSLLVFAGLCLASAAALVWVSPWLGWLIPVLGGGGLLLFHGGGGEAAPPANQPSAAAPAASDDDGQLELLLQVIARWEGNLQLVIEQSVTGGNQLAGTLTGIADGLHATIEAAGSAADDIGSGSLEQMVADASQRSREISSVLAEIVGHRQQLIDEVSRLATYSGELLSMADQVGRISNQTNLLALNASIEAARAGEFGRGFAVVADEVRKLSQQSEQTGKQMSEKVVEINGALEQTRQTTTSLGAQDADRGNNALGLLDESVRDFSAAAEKLAQVNQRMQTEGSRVEKELHASLIALQFQDRVSQIVQHVAQDLKQMHAHLEAVREARRRGEKGPEAHPREWLKRLESTYTTLEQAALHQGGGGKPAASSGDVDFF</sequence>
<name>A0A202B759_CHRVL</name>
<dbReference type="GO" id="GO:0016020">
    <property type="term" value="C:membrane"/>
    <property type="evidence" value="ECO:0007669"/>
    <property type="project" value="InterPro"/>
</dbReference>
<evidence type="ECO:0000313" key="4">
    <source>
        <dbReference type="EMBL" id="OVE47288.1"/>
    </source>
</evidence>
<keyword evidence="5" id="KW-1185">Reference proteome</keyword>
<dbReference type="Gene3D" id="1.10.287.950">
    <property type="entry name" value="Methyl-accepting chemotaxis protein"/>
    <property type="match status" value="1"/>
</dbReference>
<dbReference type="GO" id="GO:0007165">
    <property type="term" value="P:signal transduction"/>
    <property type="evidence" value="ECO:0007669"/>
    <property type="project" value="UniProtKB-KW"/>
</dbReference>
<keyword evidence="1 2" id="KW-0807">Transducer</keyword>
<dbReference type="SUPFAM" id="SSF58104">
    <property type="entry name" value="Methyl-accepting chemotaxis protein (MCP) signaling domain"/>
    <property type="match status" value="1"/>
</dbReference>
<evidence type="ECO:0000256" key="2">
    <source>
        <dbReference type="PROSITE-ProRule" id="PRU00284"/>
    </source>
</evidence>
<dbReference type="PROSITE" id="PS50111">
    <property type="entry name" value="CHEMOTAXIS_TRANSDUC_2"/>
    <property type="match status" value="1"/>
</dbReference>
<gene>
    <name evidence="4" type="ORF">CBW21_15120</name>
</gene>
<accession>A0A202B759</accession>
<organism evidence="4 5">
    <name type="scientific">Chromobacterium violaceum</name>
    <dbReference type="NCBI Taxonomy" id="536"/>
    <lineage>
        <taxon>Bacteria</taxon>
        <taxon>Pseudomonadati</taxon>
        <taxon>Pseudomonadota</taxon>
        <taxon>Betaproteobacteria</taxon>
        <taxon>Neisseriales</taxon>
        <taxon>Chromobacteriaceae</taxon>
        <taxon>Chromobacterium</taxon>
    </lineage>
</organism>
<evidence type="ECO:0000313" key="5">
    <source>
        <dbReference type="Proteomes" id="UP000196342"/>
    </source>
</evidence>
<evidence type="ECO:0000256" key="1">
    <source>
        <dbReference type="ARBA" id="ARBA00023224"/>
    </source>
</evidence>
<dbReference type="PANTHER" id="PTHR32089">
    <property type="entry name" value="METHYL-ACCEPTING CHEMOTAXIS PROTEIN MCPB"/>
    <property type="match status" value="1"/>
</dbReference>
<evidence type="ECO:0000259" key="3">
    <source>
        <dbReference type="PROSITE" id="PS50111"/>
    </source>
</evidence>
<dbReference type="SMART" id="SM00283">
    <property type="entry name" value="MA"/>
    <property type="match status" value="1"/>
</dbReference>
<reference evidence="4 5" key="1">
    <citation type="submission" date="2017-05" db="EMBL/GenBank/DDBJ databases">
        <title>Chromobacterium violaceum GHPS1 isolated from Hydrocarbon polluted soil in French Guiana display an awesome secondary metabolite arsenal and a battery of drug and heavy-metal-resistance and detoxification of xenobiotics proteins.</title>
        <authorList>
            <person name="Belbahri L."/>
        </authorList>
    </citation>
    <scope>NUCLEOTIDE SEQUENCE [LARGE SCALE GENOMIC DNA]</scope>
    <source>
        <strain evidence="4 5">GHPS1</strain>
    </source>
</reference>
<feature type="domain" description="Methyl-accepting transducer" evidence="3">
    <location>
        <begin position="109"/>
        <end position="254"/>
    </location>
</feature>
<dbReference type="EMBL" id="NHOO01000012">
    <property type="protein sequence ID" value="OVE47288.1"/>
    <property type="molecule type" value="Genomic_DNA"/>
</dbReference>
<dbReference type="Proteomes" id="UP000196342">
    <property type="component" value="Unassembled WGS sequence"/>
</dbReference>
<protein>
    <recommendedName>
        <fullName evidence="3">Methyl-accepting transducer domain-containing protein</fullName>
    </recommendedName>
</protein>
<proteinExistence type="predicted"/>
<dbReference type="InterPro" id="IPR004089">
    <property type="entry name" value="MCPsignal_dom"/>
</dbReference>
<dbReference type="PANTHER" id="PTHR32089:SF112">
    <property type="entry name" value="LYSOZYME-LIKE PROTEIN-RELATED"/>
    <property type="match status" value="1"/>
</dbReference>
<dbReference type="Pfam" id="PF00015">
    <property type="entry name" value="MCPsignal"/>
    <property type="match status" value="1"/>
</dbReference>
<dbReference type="AlphaFoldDB" id="A0A202B759"/>
<comment type="caution">
    <text evidence="4">The sequence shown here is derived from an EMBL/GenBank/DDBJ whole genome shotgun (WGS) entry which is preliminary data.</text>
</comment>